<dbReference type="Pfam" id="PF00176">
    <property type="entry name" value="SNF2-rel_dom"/>
    <property type="match status" value="1"/>
</dbReference>
<keyword evidence="2" id="KW-0863">Zinc-finger</keyword>
<dbReference type="GO" id="GO:0016787">
    <property type="term" value="F:hydrolase activity"/>
    <property type="evidence" value="ECO:0007669"/>
    <property type="project" value="UniProtKB-KW"/>
</dbReference>
<dbReference type="InterPro" id="IPR014001">
    <property type="entry name" value="Helicase_ATP-bd"/>
</dbReference>
<dbReference type="InterPro" id="IPR007527">
    <property type="entry name" value="Znf_SWIM"/>
</dbReference>
<protein>
    <submittedName>
        <fullName evidence="6">DEAD/DEAH box helicase</fullName>
        <ecNumber evidence="6">3.6.4.-</ecNumber>
    </submittedName>
</protein>
<evidence type="ECO:0000259" key="3">
    <source>
        <dbReference type="PROSITE" id="PS50966"/>
    </source>
</evidence>
<dbReference type="InterPro" id="IPR001650">
    <property type="entry name" value="Helicase_C-like"/>
</dbReference>
<feature type="domain" description="Helicase C-terminal" evidence="5">
    <location>
        <begin position="973"/>
        <end position="1121"/>
    </location>
</feature>
<keyword evidence="6" id="KW-0347">Helicase</keyword>
<dbReference type="InterPro" id="IPR050496">
    <property type="entry name" value="SNF2_RAD54_helicase_repair"/>
</dbReference>
<keyword evidence="2" id="KW-0479">Metal-binding</keyword>
<sequence>MTTTATGKLEGLEGFEKLDIGELYYIGDRRYIDQGLAYYRQFAVEGLEWDGQHKRMTALVQGRRLHAYEVVLQVRDGRLTHECECSVWESTGGCKHAVAAAAAMFLSVQGVSVGGQSMPDDYAQELRKQLGYRDVGGEGHHGEAEVPQQVAEFHLMEVDNNGNLGFSIEGSVPKDFLSSFGIVLASSYGFRVSREFVLDAPEAQLQSFLEEAEAANIAVLNLLDGEPHPLVMEAGTAHLEIQHTLLEDRVVRRMCFLDTTGLELDVVHLIPNSSYVLLGEGSLCKVNSNGLGAAGNLGPIRMELEVEAFNEQNLTPNSSNESYLFAVKGSKKKPRAMKPKQIRLELDLTAMENVAGEWEAFEFDLCLNLDGYRVELYELVSRFLAPTLHAYGGKLLSAKRRVRSLCDLLRRVLSSNLPANDLELENYAADYPELFDVNYRVGVCEIAEKLVQALEAYDADYKVTVADDAGQRWLRGHLDLRKLAMLLFSVSDACSRSDLLNLEEGSIELAHPEAGAEALQRIVSVCRTLGVQVQFNEQAIRSEPLSISVDTRASGSDIDWFQLHPSIRCGDRTIKPEEWQKLILGQLLIEDKDGSLIMPQIEGGEGGLEMLAELLRPQRQKPDGTKAEADDTLQVSRLEMLDWIMLRKHGVHVTLPEEAENLFSSLSQFNGVGAFVKPATLNADLRPYQEEGCAWIDFLYHHRFGACLADDMGLGKTVQTIGFLARYFEQNPNLTRASVLIVLPPSLVFNWQEEFVRFAPSLKVVDCLRKSAWHDALREAQVILTTYDRVRLDLEAMEGTRFEIVVFDEAHNLKNVSAARTKAAAHINRRFTLCLTGTPVENNASEFYSVMSAAVPGIFGTLKAFKEYFREAPDRILGRSRPFILRRTKDKILKDLPKKEEHELFLEMSPMQKEIYTRTVAEVKAEVAEAYEDRPEQQAGIVALAAILRLRQVCVSPELLGKHMPEHAPKFSYMADKLEELQAEGHGALIFSQFIGGLDQMEAIAKERGIDYLRMDGRTPVSKRKEIVRSFQSGNGPAFFFISLKTGGVGLNLTRANYVFHLDPWWNPAVENQASDRAHRIGQTRSVFVQRLIMQHSIEARMLELKARKAELFKQLVEEPGAKAAKAGLNRDDFDYLLNG</sequence>
<dbReference type="PROSITE" id="PS50966">
    <property type="entry name" value="ZF_SWIM"/>
    <property type="match status" value="1"/>
</dbReference>
<proteinExistence type="predicted"/>
<keyword evidence="2" id="KW-0862">Zinc</keyword>
<feature type="domain" description="Helicase ATP-binding" evidence="4">
    <location>
        <begin position="697"/>
        <end position="857"/>
    </location>
</feature>
<evidence type="ECO:0000313" key="6">
    <source>
        <dbReference type="EMBL" id="MDQ8209180.1"/>
    </source>
</evidence>
<dbReference type="CDD" id="cd18793">
    <property type="entry name" value="SF2_C_SNF"/>
    <property type="match status" value="1"/>
</dbReference>
<evidence type="ECO:0000313" key="7">
    <source>
        <dbReference type="Proteomes" id="UP001225316"/>
    </source>
</evidence>
<dbReference type="EC" id="3.6.4.-" evidence="6"/>
<dbReference type="InterPro" id="IPR027417">
    <property type="entry name" value="P-loop_NTPase"/>
</dbReference>
<gene>
    <name evidence="6" type="ORF">QEH52_16760</name>
</gene>
<dbReference type="EMBL" id="JARXHW010000055">
    <property type="protein sequence ID" value="MDQ8209180.1"/>
    <property type="molecule type" value="Genomic_DNA"/>
</dbReference>
<dbReference type="SMART" id="SM00490">
    <property type="entry name" value="HELICc"/>
    <property type="match status" value="1"/>
</dbReference>
<evidence type="ECO:0000259" key="4">
    <source>
        <dbReference type="PROSITE" id="PS51192"/>
    </source>
</evidence>
<name>A0ABU1B0Z3_9BACT</name>
<dbReference type="Gene3D" id="3.40.50.300">
    <property type="entry name" value="P-loop containing nucleotide triphosphate hydrolases"/>
    <property type="match status" value="1"/>
</dbReference>
<dbReference type="SMART" id="SM00487">
    <property type="entry name" value="DEXDc"/>
    <property type="match status" value="1"/>
</dbReference>
<dbReference type="InterPro" id="IPR049730">
    <property type="entry name" value="SNF2/RAD54-like_C"/>
</dbReference>
<keyword evidence="7" id="KW-1185">Reference proteome</keyword>
<dbReference type="InterPro" id="IPR038718">
    <property type="entry name" value="SNF2-like_sf"/>
</dbReference>
<dbReference type="GO" id="GO:0004386">
    <property type="term" value="F:helicase activity"/>
    <property type="evidence" value="ECO:0007669"/>
    <property type="project" value="UniProtKB-KW"/>
</dbReference>
<dbReference type="PROSITE" id="PS51192">
    <property type="entry name" value="HELICASE_ATP_BIND_1"/>
    <property type="match status" value="1"/>
</dbReference>
<evidence type="ECO:0000256" key="2">
    <source>
        <dbReference type="PROSITE-ProRule" id="PRU00325"/>
    </source>
</evidence>
<evidence type="ECO:0000259" key="5">
    <source>
        <dbReference type="PROSITE" id="PS51194"/>
    </source>
</evidence>
<evidence type="ECO:0000256" key="1">
    <source>
        <dbReference type="ARBA" id="ARBA00022801"/>
    </source>
</evidence>
<comment type="caution">
    <text evidence="6">The sequence shown here is derived from an EMBL/GenBank/DDBJ whole genome shotgun (WGS) entry which is preliminary data.</text>
</comment>
<dbReference type="SUPFAM" id="SSF52540">
    <property type="entry name" value="P-loop containing nucleoside triphosphate hydrolases"/>
    <property type="match status" value="2"/>
</dbReference>
<dbReference type="RefSeq" id="WP_308952019.1">
    <property type="nucleotide sequence ID" value="NZ_JARXHW010000055.1"/>
</dbReference>
<keyword evidence="6" id="KW-0547">Nucleotide-binding</keyword>
<dbReference type="PANTHER" id="PTHR45629:SF7">
    <property type="entry name" value="DNA EXCISION REPAIR PROTEIN ERCC-6-RELATED"/>
    <property type="match status" value="1"/>
</dbReference>
<feature type="domain" description="SWIM-type" evidence="3">
    <location>
        <begin position="68"/>
        <end position="105"/>
    </location>
</feature>
<keyword evidence="1 6" id="KW-0378">Hydrolase</keyword>
<reference evidence="6 7" key="1">
    <citation type="submission" date="2023-04" db="EMBL/GenBank/DDBJ databases">
        <title>A novel bacteria isolated from coastal sediment.</title>
        <authorList>
            <person name="Liu X.-J."/>
            <person name="Du Z.-J."/>
        </authorList>
    </citation>
    <scope>NUCLEOTIDE SEQUENCE [LARGE SCALE GENOMIC DNA]</scope>
    <source>
        <strain evidence="6 7">SDUM461003</strain>
    </source>
</reference>
<dbReference type="Proteomes" id="UP001225316">
    <property type="component" value="Unassembled WGS sequence"/>
</dbReference>
<keyword evidence="6" id="KW-0067">ATP-binding</keyword>
<organism evidence="6 7">
    <name type="scientific">Thalassobacterium maritimum</name>
    <dbReference type="NCBI Taxonomy" id="3041265"/>
    <lineage>
        <taxon>Bacteria</taxon>
        <taxon>Pseudomonadati</taxon>
        <taxon>Verrucomicrobiota</taxon>
        <taxon>Opitutia</taxon>
        <taxon>Puniceicoccales</taxon>
        <taxon>Coraliomargaritaceae</taxon>
        <taxon>Thalassobacterium</taxon>
    </lineage>
</organism>
<dbReference type="InterPro" id="IPR000330">
    <property type="entry name" value="SNF2_N"/>
</dbReference>
<dbReference type="Pfam" id="PF00271">
    <property type="entry name" value="Helicase_C"/>
    <property type="match status" value="1"/>
</dbReference>
<dbReference type="PROSITE" id="PS51194">
    <property type="entry name" value="HELICASE_CTER"/>
    <property type="match status" value="1"/>
</dbReference>
<dbReference type="PANTHER" id="PTHR45629">
    <property type="entry name" value="SNF2/RAD54 FAMILY MEMBER"/>
    <property type="match status" value="1"/>
</dbReference>
<dbReference type="Gene3D" id="3.40.50.10810">
    <property type="entry name" value="Tandem AAA-ATPase domain"/>
    <property type="match status" value="1"/>
</dbReference>
<accession>A0ABU1B0Z3</accession>